<dbReference type="EMBL" id="NXGE01000008">
    <property type="protein sequence ID" value="PRM92695.1"/>
    <property type="molecule type" value="Genomic_DNA"/>
</dbReference>
<feature type="domain" description="Acyltransferase 3" evidence="2">
    <location>
        <begin position="4"/>
        <end position="314"/>
    </location>
</feature>
<feature type="transmembrane region" description="Helical" evidence="1">
    <location>
        <begin position="180"/>
        <end position="201"/>
    </location>
</feature>
<feature type="transmembrane region" description="Helical" evidence="1">
    <location>
        <begin position="72"/>
        <end position="90"/>
    </location>
</feature>
<dbReference type="Proteomes" id="UP000238281">
    <property type="component" value="Unassembled WGS sequence"/>
</dbReference>
<feature type="transmembrane region" description="Helical" evidence="1">
    <location>
        <begin position="213"/>
        <end position="232"/>
    </location>
</feature>
<dbReference type="InterPro" id="IPR050879">
    <property type="entry name" value="Acyltransferase_3"/>
</dbReference>
<feature type="transmembrane region" description="Helical" evidence="1">
    <location>
        <begin position="154"/>
        <end position="174"/>
    </location>
</feature>
<evidence type="ECO:0000259" key="2">
    <source>
        <dbReference type="Pfam" id="PF01757"/>
    </source>
</evidence>
<evidence type="ECO:0000256" key="1">
    <source>
        <dbReference type="SAM" id="Phobius"/>
    </source>
</evidence>
<comment type="caution">
    <text evidence="3">The sequence shown here is derived from an EMBL/GenBank/DDBJ whole genome shotgun (WGS) entry which is preliminary data.</text>
</comment>
<proteinExistence type="predicted"/>
<dbReference type="Pfam" id="PF01757">
    <property type="entry name" value="Acyl_transf_3"/>
    <property type="match status" value="1"/>
</dbReference>
<keyword evidence="3" id="KW-0808">Transferase</keyword>
<feature type="transmembrane region" description="Helical" evidence="1">
    <location>
        <begin position="269"/>
        <end position="288"/>
    </location>
</feature>
<evidence type="ECO:0000313" key="4">
    <source>
        <dbReference type="Proteomes" id="UP000238281"/>
    </source>
</evidence>
<reference evidence="3 4" key="1">
    <citation type="submission" date="2017-09" db="EMBL/GenBank/DDBJ databases">
        <title>Reassesment of A. cryaerophilus.</title>
        <authorList>
            <person name="Perez-Cataluna A."/>
            <person name="Collado L."/>
            <person name="Salgado O."/>
            <person name="Lefinanco V."/>
            <person name="Figueras M.J."/>
        </authorList>
    </citation>
    <scope>NUCLEOTIDE SEQUENCE [LARGE SCALE GENOMIC DNA]</scope>
    <source>
        <strain evidence="3 4">LMG 10210</strain>
    </source>
</reference>
<dbReference type="GO" id="GO:0016747">
    <property type="term" value="F:acyltransferase activity, transferring groups other than amino-acyl groups"/>
    <property type="evidence" value="ECO:0007669"/>
    <property type="project" value="InterPro"/>
</dbReference>
<dbReference type="InterPro" id="IPR002656">
    <property type="entry name" value="Acyl_transf_3_dom"/>
</dbReference>
<feature type="transmembrane region" description="Helical" evidence="1">
    <location>
        <begin position="130"/>
        <end position="147"/>
    </location>
</feature>
<feature type="transmembrane region" description="Helical" evidence="1">
    <location>
        <begin position="238"/>
        <end position="257"/>
    </location>
</feature>
<keyword evidence="1" id="KW-0812">Transmembrane</keyword>
<keyword evidence="3" id="KW-0012">Acyltransferase</keyword>
<dbReference type="AlphaFoldDB" id="A0A2S9T1H5"/>
<keyword evidence="1" id="KW-0472">Membrane</keyword>
<gene>
    <name evidence="3" type="ORF">CJ673_10090</name>
</gene>
<dbReference type="RefSeq" id="WP_105916052.1">
    <property type="nucleotide sequence ID" value="NZ_NXGE01000008.1"/>
</dbReference>
<keyword evidence="1" id="KW-1133">Transmembrane helix</keyword>
<organism evidence="3 4">
    <name type="scientific">Aliarcobacter cryaerophilus</name>
    <dbReference type="NCBI Taxonomy" id="28198"/>
    <lineage>
        <taxon>Bacteria</taxon>
        <taxon>Pseudomonadati</taxon>
        <taxon>Campylobacterota</taxon>
        <taxon>Epsilonproteobacteria</taxon>
        <taxon>Campylobacterales</taxon>
        <taxon>Arcobacteraceae</taxon>
        <taxon>Aliarcobacter</taxon>
    </lineage>
</organism>
<feature type="transmembrane region" description="Helical" evidence="1">
    <location>
        <begin position="31"/>
        <end position="51"/>
    </location>
</feature>
<feature type="transmembrane region" description="Helical" evidence="1">
    <location>
        <begin position="7"/>
        <end position="25"/>
    </location>
</feature>
<dbReference type="PANTHER" id="PTHR23028">
    <property type="entry name" value="ACETYLTRANSFERASE"/>
    <property type="match status" value="1"/>
</dbReference>
<evidence type="ECO:0000313" key="3">
    <source>
        <dbReference type="EMBL" id="PRM92695.1"/>
    </source>
</evidence>
<protein>
    <submittedName>
        <fullName evidence="3">Acyltransferase</fullName>
    </submittedName>
</protein>
<sequence>MFGYLRFILAYLVLLSHIQITFYSLNMGVFAVVMFYILAGYVVSHLYLNILPNTKDKALLFFKDRIKRIYPLYLYTLILTLIFLLFSNYANPIYSIKTLLNNLLIIPLNYYMYINSTILQNPSWNLIPPAWSLGTELQAYILLCLIFSFKNRKIVKYLFAISSILIYTIANLGILNPDYFGYRFIVGVFFIFLVGSSIQKIKSNKCEDSFDKFLPLTVFIIAFVLYTIFYINNSFSPTYTQETLLGLLFGIPLIYTLSKYKKKLKLDSLLGKLSYGVFLSHFLVIWVLDYYSFSKENIYYLPLLSFLSIFIAYIGTTLFEKS</sequence>
<feature type="transmembrane region" description="Helical" evidence="1">
    <location>
        <begin position="300"/>
        <end position="319"/>
    </location>
</feature>
<name>A0A2S9T1H5_9BACT</name>
<accession>A0A2S9T1H5</accession>